<dbReference type="InterPro" id="IPR016166">
    <property type="entry name" value="FAD-bd_PCMH"/>
</dbReference>
<dbReference type="AlphaFoldDB" id="A0A1G6HEH3"/>
<comment type="similarity">
    <text evidence="2">Belongs to the oxygen-dependent FAD-linked oxidoreductase family.</text>
</comment>
<dbReference type="InterPro" id="IPR016167">
    <property type="entry name" value="FAD-bd_PCMH_sub1"/>
</dbReference>
<keyword evidence="5" id="KW-0560">Oxidoreductase</keyword>
<dbReference type="RefSeq" id="WP_092611911.1">
    <property type="nucleotide sequence ID" value="NZ_FMYF01000009.1"/>
</dbReference>
<dbReference type="GO" id="GO:0016491">
    <property type="term" value="F:oxidoreductase activity"/>
    <property type="evidence" value="ECO:0007669"/>
    <property type="project" value="UniProtKB-KW"/>
</dbReference>
<name>A0A1G6HEH3_9ACTN</name>
<dbReference type="SUPFAM" id="SSF56176">
    <property type="entry name" value="FAD-binding/transporter-associated domain-like"/>
    <property type="match status" value="1"/>
</dbReference>
<dbReference type="OrthoDB" id="5169292at2"/>
<reference evidence="7 8" key="1">
    <citation type="submission" date="2016-06" db="EMBL/GenBank/DDBJ databases">
        <authorList>
            <person name="Olsen C.W."/>
            <person name="Carey S."/>
            <person name="Hinshaw L."/>
            <person name="Karasin A.I."/>
        </authorList>
    </citation>
    <scope>NUCLEOTIDE SEQUENCE [LARGE SCALE GENOMIC DNA]</scope>
    <source>
        <strain evidence="7 8">LZ-22</strain>
    </source>
</reference>
<dbReference type="EMBL" id="FMYF01000009">
    <property type="protein sequence ID" value="SDB92325.1"/>
    <property type="molecule type" value="Genomic_DNA"/>
</dbReference>
<evidence type="ECO:0000256" key="2">
    <source>
        <dbReference type="ARBA" id="ARBA00005466"/>
    </source>
</evidence>
<dbReference type="Pfam" id="PF08031">
    <property type="entry name" value="BBE"/>
    <property type="match status" value="1"/>
</dbReference>
<evidence type="ECO:0000256" key="3">
    <source>
        <dbReference type="ARBA" id="ARBA00022630"/>
    </source>
</evidence>
<gene>
    <name evidence="7" type="ORF">GA0111570_1097</name>
</gene>
<dbReference type="InterPro" id="IPR006094">
    <property type="entry name" value="Oxid_FAD_bind_N"/>
</dbReference>
<protein>
    <submittedName>
        <fullName evidence="7">FAD/FMN-containing dehydrogenase</fullName>
    </submittedName>
</protein>
<dbReference type="STRING" id="1577474.GA0111570_1097"/>
<keyword evidence="4" id="KW-0274">FAD</keyword>
<dbReference type="Proteomes" id="UP000199086">
    <property type="component" value="Unassembled WGS sequence"/>
</dbReference>
<dbReference type="PANTHER" id="PTHR42973:SF39">
    <property type="entry name" value="FAD-BINDING PCMH-TYPE DOMAIN-CONTAINING PROTEIN"/>
    <property type="match status" value="1"/>
</dbReference>
<evidence type="ECO:0000256" key="4">
    <source>
        <dbReference type="ARBA" id="ARBA00022827"/>
    </source>
</evidence>
<dbReference type="GO" id="GO:0071949">
    <property type="term" value="F:FAD binding"/>
    <property type="evidence" value="ECO:0007669"/>
    <property type="project" value="InterPro"/>
</dbReference>
<dbReference type="PROSITE" id="PS51387">
    <property type="entry name" value="FAD_PCMH"/>
    <property type="match status" value="1"/>
</dbReference>
<evidence type="ECO:0000313" key="8">
    <source>
        <dbReference type="Proteomes" id="UP000199086"/>
    </source>
</evidence>
<evidence type="ECO:0000256" key="1">
    <source>
        <dbReference type="ARBA" id="ARBA00001974"/>
    </source>
</evidence>
<dbReference type="InterPro" id="IPR012951">
    <property type="entry name" value="BBE"/>
</dbReference>
<accession>A0A1G6HEH3</accession>
<dbReference type="PANTHER" id="PTHR42973">
    <property type="entry name" value="BINDING OXIDOREDUCTASE, PUTATIVE (AFU_ORTHOLOGUE AFUA_1G17690)-RELATED"/>
    <property type="match status" value="1"/>
</dbReference>
<evidence type="ECO:0000259" key="6">
    <source>
        <dbReference type="PROSITE" id="PS51387"/>
    </source>
</evidence>
<evidence type="ECO:0000313" key="7">
    <source>
        <dbReference type="EMBL" id="SDB92325.1"/>
    </source>
</evidence>
<organism evidence="7 8">
    <name type="scientific">Raineyella antarctica</name>
    <dbReference type="NCBI Taxonomy" id="1577474"/>
    <lineage>
        <taxon>Bacteria</taxon>
        <taxon>Bacillati</taxon>
        <taxon>Actinomycetota</taxon>
        <taxon>Actinomycetes</taxon>
        <taxon>Propionibacteriales</taxon>
        <taxon>Propionibacteriaceae</taxon>
        <taxon>Raineyella</taxon>
    </lineage>
</organism>
<evidence type="ECO:0000256" key="5">
    <source>
        <dbReference type="ARBA" id="ARBA00023002"/>
    </source>
</evidence>
<feature type="domain" description="FAD-binding PCMH-type" evidence="6">
    <location>
        <begin position="37"/>
        <end position="207"/>
    </location>
</feature>
<dbReference type="Gene3D" id="3.30.43.10">
    <property type="entry name" value="Uridine Diphospho-n-acetylenolpyruvylglucosamine Reductase, domain 2"/>
    <property type="match status" value="1"/>
</dbReference>
<dbReference type="Gene3D" id="3.40.462.20">
    <property type="match status" value="1"/>
</dbReference>
<comment type="cofactor">
    <cofactor evidence="1">
        <name>FAD</name>
        <dbReference type="ChEBI" id="CHEBI:57692"/>
    </cofactor>
</comment>
<dbReference type="Gene3D" id="3.30.465.10">
    <property type="match status" value="1"/>
</dbReference>
<keyword evidence="3" id="KW-0285">Flavoprotein</keyword>
<keyword evidence="8" id="KW-1185">Reference proteome</keyword>
<dbReference type="Pfam" id="PF01565">
    <property type="entry name" value="FAD_binding_4"/>
    <property type="match status" value="1"/>
</dbReference>
<dbReference type="InterPro" id="IPR016169">
    <property type="entry name" value="FAD-bd_PCMH_sub2"/>
</dbReference>
<proteinExistence type="inferred from homology"/>
<dbReference type="InterPro" id="IPR036318">
    <property type="entry name" value="FAD-bd_PCMH-like_sf"/>
</dbReference>
<dbReference type="InterPro" id="IPR050416">
    <property type="entry name" value="FAD-linked_Oxidoreductase"/>
</dbReference>
<sequence length="460" mass="49629">MNGGIGSLPGLAGFTGELLSPSDEGYDAARRVWNGAIDRHPALIARCASTDDAALALAYARREGLPLSIRGGGHNVAGSAVVEGGVVIDFSALRGVSVDPGARLARVQPGALWSDVDQATQAHGLATPGGIVTHTGVAGLTLGGGFGWLSRRWGLVSDNVESVAMLLADGSRVRASEEENQELFWAVRGAGGNFGIVTGFTFRLHHSGTMVLAGPLMHDASRAREVLDFYRDFIKDAPDELSVYVNLRTAPQLDWVPADVRGKDVVMLIPCWSGDLAEGEAFLEPLRRFGPPAADLVQRKTYLAHQAMFDATVPHHWGYYWKSHYLPPLTDGTIDVLVHNAWQKTAPTSYTVMFHLGGAVSRIPADSSAASGRDALHAINVNAAWPEAGSDHPDIAWCRRMFADLEPHSTGGVYVNFLHNDEGEARIRAAYGAHYDRLAEIKARYDPANVFRSNQNIRPR</sequence>